<dbReference type="RefSeq" id="WP_124005014.1">
    <property type="nucleotide sequence ID" value="NZ_BJYN01000001.1"/>
</dbReference>
<evidence type="ECO:0000313" key="8">
    <source>
        <dbReference type="EMBL" id="GEQ49376.1"/>
    </source>
</evidence>
<dbReference type="GeneID" id="69984373"/>
<dbReference type="AlphaFoldDB" id="A0AAN4UB51"/>
<proteinExistence type="inferred from homology"/>
<evidence type="ECO:0000313" key="10">
    <source>
        <dbReference type="Proteomes" id="UP000886597"/>
    </source>
</evidence>
<dbReference type="GO" id="GO:1990904">
    <property type="term" value="C:ribonucleoprotein complex"/>
    <property type="evidence" value="ECO:0007669"/>
    <property type="project" value="UniProtKB-KW"/>
</dbReference>
<dbReference type="PANTHER" id="PTHR21349:SF0">
    <property type="entry name" value="LARGE RIBOSOMAL SUBUNIT PROTEIN BL21M"/>
    <property type="match status" value="1"/>
</dbReference>
<dbReference type="PANTHER" id="PTHR21349">
    <property type="entry name" value="50S RIBOSOMAL PROTEIN L21"/>
    <property type="match status" value="1"/>
</dbReference>
<dbReference type="GO" id="GO:0006412">
    <property type="term" value="P:translation"/>
    <property type="evidence" value="ECO:0007669"/>
    <property type="project" value="UniProtKB-UniRule"/>
</dbReference>
<evidence type="ECO:0000256" key="6">
    <source>
        <dbReference type="HAMAP-Rule" id="MF_01363"/>
    </source>
</evidence>
<dbReference type="EMBL" id="BKBQ01000017">
    <property type="protein sequence ID" value="GEQ54462.1"/>
    <property type="molecule type" value="Genomic_DNA"/>
</dbReference>
<keyword evidence="5 6" id="KW-0687">Ribonucleoprotein</keyword>
<keyword evidence="3 6" id="KW-0694">RNA-binding</keyword>
<dbReference type="SUPFAM" id="SSF141091">
    <property type="entry name" value="L21p-like"/>
    <property type="match status" value="1"/>
</dbReference>
<keyword evidence="4 6" id="KW-0689">Ribosomal protein</keyword>
<dbReference type="GO" id="GO:0003735">
    <property type="term" value="F:structural constituent of ribosome"/>
    <property type="evidence" value="ECO:0007669"/>
    <property type="project" value="InterPro"/>
</dbReference>
<evidence type="ECO:0000313" key="9">
    <source>
        <dbReference type="EMBL" id="GEQ54462.1"/>
    </source>
</evidence>
<evidence type="ECO:0000256" key="3">
    <source>
        <dbReference type="ARBA" id="ARBA00022884"/>
    </source>
</evidence>
<dbReference type="InterPro" id="IPR001787">
    <property type="entry name" value="Ribosomal_bL21"/>
</dbReference>
<gene>
    <name evidence="6 9" type="primary">rplU</name>
    <name evidence="8" type="ORF">TK11N_12280</name>
    <name evidence="9" type="ORF">TK2N_13060</name>
</gene>
<dbReference type="InterPro" id="IPR028909">
    <property type="entry name" value="bL21-like"/>
</dbReference>
<evidence type="ECO:0000256" key="4">
    <source>
        <dbReference type="ARBA" id="ARBA00022980"/>
    </source>
</evidence>
<dbReference type="Pfam" id="PF00829">
    <property type="entry name" value="Ribosomal_L21p"/>
    <property type="match status" value="1"/>
</dbReference>
<dbReference type="KEGG" id="tkr:C7K43_00280"/>
<dbReference type="EMBL" id="BKBO01000017">
    <property type="protein sequence ID" value="GEQ49376.1"/>
    <property type="molecule type" value="Genomic_DNA"/>
</dbReference>
<dbReference type="Proteomes" id="UP000886607">
    <property type="component" value="Unassembled WGS sequence"/>
</dbReference>
<dbReference type="InterPro" id="IPR018258">
    <property type="entry name" value="Ribosomal_bL21_CS"/>
</dbReference>
<evidence type="ECO:0000256" key="7">
    <source>
        <dbReference type="RuleBase" id="RU000562"/>
    </source>
</evidence>
<dbReference type="HAMAP" id="MF_01363">
    <property type="entry name" value="Ribosomal_bL21"/>
    <property type="match status" value="1"/>
</dbReference>
<comment type="similarity">
    <text evidence="1 6 7">Belongs to the bacterial ribosomal protein bL21 family.</text>
</comment>
<comment type="function">
    <text evidence="6 7">This protein binds to 23S rRNA in the presence of protein L20.</text>
</comment>
<evidence type="ECO:0000256" key="5">
    <source>
        <dbReference type="ARBA" id="ARBA00023274"/>
    </source>
</evidence>
<reference evidence="9" key="2">
    <citation type="journal article" date="2020" name="Int. Dairy J.">
        <title>Lactic acid bacterial diversity in Brie cheese focusing on salt concentration and pH of isolation medium and characterisation of halophilic and alkaliphilic lactic acid bacterial isolates.</title>
        <authorList>
            <person name="Unno R."/>
            <person name="Matsutani M."/>
            <person name="Suzuki T."/>
            <person name="Kodama K."/>
            <person name="Matsushita H."/>
            <person name="Yamasato K."/>
            <person name="Koizumi Y."/>
            <person name="Ishikawa M."/>
        </authorList>
    </citation>
    <scope>NUCLEOTIDE SEQUENCE</scope>
    <source>
        <strain evidence="9">7C1</strain>
        <strain evidence="8">8C4</strain>
    </source>
</reference>
<dbReference type="NCBIfam" id="TIGR00061">
    <property type="entry name" value="L21"/>
    <property type="match status" value="1"/>
</dbReference>
<accession>A0AAN4UB51</accession>
<dbReference type="InterPro" id="IPR036164">
    <property type="entry name" value="bL21-like_sf"/>
</dbReference>
<dbReference type="GO" id="GO:0005737">
    <property type="term" value="C:cytoplasm"/>
    <property type="evidence" value="ECO:0007669"/>
    <property type="project" value="UniProtKB-ARBA"/>
</dbReference>
<dbReference type="GO" id="GO:0005840">
    <property type="term" value="C:ribosome"/>
    <property type="evidence" value="ECO:0007669"/>
    <property type="project" value="UniProtKB-KW"/>
</dbReference>
<evidence type="ECO:0000313" key="11">
    <source>
        <dbReference type="Proteomes" id="UP000886607"/>
    </source>
</evidence>
<evidence type="ECO:0000256" key="2">
    <source>
        <dbReference type="ARBA" id="ARBA00022730"/>
    </source>
</evidence>
<name>A0AAN4UB51_9ENTE</name>
<comment type="caution">
    <text evidence="9">The sequence shown here is derived from an EMBL/GenBank/DDBJ whole genome shotgun (WGS) entry which is preliminary data.</text>
</comment>
<dbReference type="GO" id="GO:0019843">
    <property type="term" value="F:rRNA binding"/>
    <property type="evidence" value="ECO:0007669"/>
    <property type="project" value="UniProtKB-UniRule"/>
</dbReference>
<comment type="subunit">
    <text evidence="6">Part of the 50S ribosomal subunit. Contacts protein L20.</text>
</comment>
<sequence length="102" mass="11376">MYAIIKTGGKQYKVEENQPIYIEKLDAEAGEKVTFDEVVLVGGETTKVGSPLIEGATVEGTVDKHGKEKKVVTYKYKPKKDSHRKQGHRQPYTKVTINVINA</sequence>
<keyword evidence="11" id="KW-1185">Reference proteome</keyword>
<keyword evidence="2 6" id="KW-0699">rRNA-binding</keyword>
<dbReference type="Proteomes" id="UP000886597">
    <property type="component" value="Unassembled WGS sequence"/>
</dbReference>
<organism evidence="9 10">
    <name type="scientific">Tetragenococcus koreensis</name>
    <dbReference type="NCBI Taxonomy" id="290335"/>
    <lineage>
        <taxon>Bacteria</taxon>
        <taxon>Bacillati</taxon>
        <taxon>Bacillota</taxon>
        <taxon>Bacilli</taxon>
        <taxon>Lactobacillales</taxon>
        <taxon>Enterococcaceae</taxon>
        <taxon>Tetragenococcus</taxon>
    </lineage>
</organism>
<reference evidence="9" key="1">
    <citation type="submission" date="2019-08" db="EMBL/GenBank/DDBJ databases">
        <authorList>
            <person name="Ishikawa M."/>
            <person name="Suzuki T."/>
            <person name="Matsutani M."/>
        </authorList>
    </citation>
    <scope>NUCLEOTIDE SEQUENCE</scope>
    <source>
        <strain evidence="9">7C1</strain>
        <strain evidence="8">8C4</strain>
    </source>
</reference>
<evidence type="ECO:0000256" key="1">
    <source>
        <dbReference type="ARBA" id="ARBA00008563"/>
    </source>
</evidence>
<protein>
    <recommendedName>
        <fullName evidence="6">Large ribosomal subunit protein bL21</fullName>
    </recommendedName>
</protein>
<dbReference type="PROSITE" id="PS01169">
    <property type="entry name" value="RIBOSOMAL_L21"/>
    <property type="match status" value="1"/>
</dbReference>